<feature type="domain" description="Alpha-macroglobulin-like TED" evidence="3">
    <location>
        <begin position="19"/>
        <end position="156"/>
    </location>
</feature>
<keyword evidence="1" id="KW-0732">Signal</keyword>
<dbReference type="PANTHER" id="PTHR11412">
    <property type="entry name" value="MACROGLOBULIN / COMPLEMENT"/>
    <property type="match status" value="1"/>
</dbReference>
<protein>
    <recommendedName>
        <fullName evidence="3">Alpha-macroglobulin-like TED domain-containing protein</fullName>
    </recommendedName>
</protein>
<dbReference type="Proteomes" id="UP001497497">
    <property type="component" value="Unassembled WGS sequence"/>
</dbReference>
<reference evidence="4 5" key="1">
    <citation type="submission" date="2024-04" db="EMBL/GenBank/DDBJ databases">
        <authorList>
            <consortium name="Genoscope - CEA"/>
            <person name="William W."/>
        </authorList>
    </citation>
    <scope>NUCLEOTIDE SEQUENCE [LARGE SCALE GENOMIC DNA]</scope>
</reference>
<evidence type="ECO:0000313" key="4">
    <source>
        <dbReference type="EMBL" id="CAL1532262.1"/>
    </source>
</evidence>
<keyword evidence="5" id="KW-1185">Reference proteome</keyword>
<organism evidence="4 5">
    <name type="scientific">Lymnaea stagnalis</name>
    <name type="common">Great pond snail</name>
    <name type="synonym">Helix stagnalis</name>
    <dbReference type="NCBI Taxonomy" id="6523"/>
    <lineage>
        <taxon>Eukaryota</taxon>
        <taxon>Metazoa</taxon>
        <taxon>Spiralia</taxon>
        <taxon>Lophotrochozoa</taxon>
        <taxon>Mollusca</taxon>
        <taxon>Gastropoda</taxon>
        <taxon>Heterobranchia</taxon>
        <taxon>Euthyneura</taxon>
        <taxon>Panpulmonata</taxon>
        <taxon>Hygrophila</taxon>
        <taxon>Lymnaeoidea</taxon>
        <taxon>Lymnaeidae</taxon>
        <taxon>Lymnaea</taxon>
    </lineage>
</organism>
<accession>A0AAV2HEC7</accession>
<dbReference type="InterPro" id="IPR008930">
    <property type="entry name" value="Terpenoid_cyclase/PrenylTrfase"/>
</dbReference>
<dbReference type="EMBL" id="CAXITT010000112">
    <property type="protein sequence ID" value="CAL1532262.1"/>
    <property type="molecule type" value="Genomic_DNA"/>
</dbReference>
<dbReference type="InterPro" id="IPR036595">
    <property type="entry name" value="A-macroglobulin_rcpt-bd_sf"/>
</dbReference>
<dbReference type="InterPro" id="IPR050473">
    <property type="entry name" value="A2M/Complement_sys"/>
</dbReference>
<feature type="non-terminal residue" evidence="4">
    <location>
        <position position="1"/>
    </location>
</feature>
<comment type="caution">
    <text evidence="4">The sequence shown here is derived from an EMBL/GenBank/DDBJ whole genome shotgun (WGS) entry which is preliminary data.</text>
</comment>
<dbReference type="Pfam" id="PF07678">
    <property type="entry name" value="TED_complement"/>
    <property type="match status" value="1"/>
</dbReference>
<evidence type="ECO:0000256" key="2">
    <source>
        <dbReference type="ARBA" id="ARBA00022966"/>
    </source>
</evidence>
<evidence type="ECO:0000256" key="1">
    <source>
        <dbReference type="ARBA" id="ARBA00022729"/>
    </source>
</evidence>
<dbReference type="AlphaFoldDB" id="A0AAV2HEC7"/>
<keyword evidence="2" id="KW-0882">Thioester bond</keyword>
<dbReference type="Gene3D" id="1.50.10.20">
    <property type="match status" value="1"/>
</dbReference>
<dbReference type="SUPFAM" id="SSF49410">
    <property type="entry name" value="Alpha-macroglobulin receptor domain"/>
    <property type="match status" value="1"/>
</dbReference>
<sequence length="277" mass="30304">PCHESLDCYDFYLLGNATKNTKANLENLVASNAIEEQFSLAVVSYALSKAKSPLAKRVFDKLLTFSKTEGNILYWKANSSDADAPRVRYAIWRPPRIQAQSSDILITSYAILTFTELGRVNEALPAVRWLTTQRNEQGGFSSTQDTVVGLQALSAYATKSLRPNTKLNIQVTGPSVLAAFNVTRDNALSLQIKQLPGAPKDVVITATGSGIALVDIDYSFNVNAELATPSFDVSTVLLYDKVDAFNLMICTKRLLSRETGMVVQEINIPSGFKPDLS</sequence>
<feature type="non-terminal residue" evidence="4">
    <location>
        <position position="277"/>
    </location>
</feature>
<dbReference type="GO" id="GO:0005615">
    <property type="term" value="C:extracellular space"/>
    <property type="evidence" value="ECO:0007669"/>
    <property type="project" value="InterPro"/>
</dbReference>
<dbReference type="InterPro" id="IPR011626">
    <property type="entry name" value="Alpha-macroglobulin_TED"/>
</dbReference>
<evidence type="ECO:0000313" key="5">
    <source>
        <dbReference type="Proteomes" id="UP001497497"/>
    </source>
</evidence>
<proteinExistence type="predicted"/>
<name>A0AAV2HEC7_LYMST</name>
<dbReference type="SUPFAM" id="SSF48239">
    <property type="entry name" value="Terpenoid cyclases/Protein prenyltransferases"/>
    <property type="match status" value="1"/>
</dbReference>
<evidence type="ECO:0000259" key="3">
    <source>
        <dbReference type="Pfam" id="PF07678"/>
    </source>
</evidence>
<dbReference type="PANTHER" id="PTHR11412:SF136">
    <property type="entry name" value="CD109 ANTIGEN"/>
    <property type="match status" value="1"/>
</dbReference>
<gene>
    <name evidence="4" type="ORF">GSLYS_00006341001</name>
</gene>